<feature type="compositionally biased region" description="Basic and acidic residues" evidence="1">
    <location>
        <begin position="126"/>
        <end position="135"/>
    </location>
</feature>
<dbReference type="EMBL" id="JANBUO010001772">
    <property type="protein sequence ID" value="KAJ2796896.1"/>
    <property type="molecule type" value="Genomic_DNA"/>
</dbReference>
<organism evidence="2 3">
    <name type="scientific">Coemansia guatemalensis</name>
    <dbReference type="NCBI Taxonomy" id="2761395"/>
    <lineage>
        <taxon>Eukaryota</taxon>
        <taxon>Fungi</taxon>
        <taxon>Fungi incertae sedis</taxon>
        <taxon>Zoopagomycota</taxon>
        <taxon>Kickxellomycotina</taxon>
        <taxon>Kickxellomycetes</taxon>
        <taxon>Kickxellales</taxon>
        <taxon>Kickxellaceae</taxon>
        <taxon>Coemansia</taxon>
    </lineage>
</organism>
<protein>
    <submittedName>
        <fullName evidence="2">Uncharacterized protein</fullName>
    </submittedName>
</protein>
<feature type="region of interest" description="Disordered" evidence="1">
    <location>
        <begin position="1"/>
        <end position="30"/>
    </location>
</feature>
<accession>A0A9W8HPQ0</accession>
<evidence type="ECO:0000256" key="1">
    <source>
        <dbReference type="SAM" id="MobiDB-lite"/>
    </source>
</evidence>
<reference evidence="2" key="1">
    <citation type="submission" date="2022-07" db="EMBL/GenBank/DDBJ databases">
        <title>Phylogenomic reconstructions and comparative analyses of Kickxellomycotina fungi.</title>
        <authorList>
            <person name="Reynolds N.K."/>
            <person name="Stajich J.E."/>
            <person name="Barry K."/>
            <person name="Grigoriev I.V."/>
            <person name="Crous P."/>
            <person name="Smith M.E."/>
        </authorList>
    </citation>
    <scope>NUCLEOTIDE SEQUENCE</scope>
    <source>
        <strain evidence="2">NRRL 1565</strain>
    </source>
</reference>
<evidence type="ECO:0000313" key="3">
    <source>
        <dbReference type="Proteomes" id="UP001140094"/>
    </source>
</evidence>
<comment type="caution">
    <text evidence="2">The sequence shown here is derived from an EMBL/GenBank/DDBJ whole genome shotgun (WGS) entry which is preliminary data.</text>
</comment>
<feature type="compositionally biased region" description="Basic and acidic residues" evidence="1">
    <location>
        <begin position="159"/>
        <end position="174"/>
    </location>
</feature>
<name>A0A9W8HPQ0_9FUNG</name>
<feature type="region of interest" description="Disordered" evidence="1">
    <location>
        <begin position="86"/>
        <end position="112"/>
    </location>
</feature>
<dbReference type="Proteomes" id="UP001140094">
    <property type="component" value="Unassembled WGS sequence"/>
</dbReference>
<evidence type="ECO:0000313" key="2">
    <source>
        <dbReference type="EMBL" id="KAJ2796896.1"/>
    </source>
</evidence>
<feature type="compositionally biased region" description="Basic residues" evidence="1">
    <location>
        <begin position="21"/>
        <end position="30"/>
    </location>
</feature>
<gene>
    <name evidence="2" type="ORF">H4R20_005379</name>
</gene>
<proteinExistence type="predicted"/>
<dbReference type="OrthoDB" id="5591801at2759"/>
<feature type="compositionally biased region" description="Acidic residues" evidence="1">
    <location>
        <begin position="143"/>
        <end position="158"/>
    </location>
</feature>
<feature type="region of interest" description="Disordered" evidence="1">
    <location>
        <begin position="126"/>
        <end position="174"/>
    </location>
</feature>
<keyword evidence="3" id="KW-1185">Reference proteome</keyword>
<dbReference type="AlphaFoldDB" id="A0A9W8HPQ0"/>
<feature type="compositionally biased region" description="Low complexity" evidence="1">
    <location>
        <begin position="90"/>
        <end position="101"/>
    </location>
</feature>
<sequence length="174" mass="19439">MVTTPMPATARKRSEQYAKNVTKRGHVKKSLSPRVEKRLEEERLRKKGIKTGQPVLGSSARKAIVVLLLITLGSTLYQILQPFFSSAGHQPSQASKPKSSPDLTRQQQAKAAEAILQAMNREAAERYMKTAKDYKPPAPPEMPVEDVDEDNDDDQDDDFFAREVPKPDAKQPLV</sequence>